<dbReference type="InParanoid" id="A0A165LBW7"/>
<keyword evidence="3" id="KW-1185">Reference proteome</keyword>
<feature type="compositionally biased region" description="Low complexity" evidence="1">
    <location>
        <begin position="1"/>
        <end position="17"/>
    </location>
</feature>
<accession>A0A165LBW7</accession>
<feature type="compositionally biased region" description="Acidic residues" evidence="1">
    <location>
        <begin position="120"/>
        <end position="129"/>
    </location>
</feature>
<dbReference type="OrthoDB" id="2687114at2759"/>
<sequence>MISAIAARKAAAAALAAQPIQSAVPETTSPLPSSSRTPPATPLPTPPSPGKKRKQPDSTRPKERVAAPKRQKSRTSDTAPPSATIAAPTPAAPVTPVAAAPPLVRRQKRAFSPSRPLSDSSDDDGDDSAEVVAHEEPPAADVQMDDTLSTYRPTLSQNLFALEPDERSELAPSDGSYLAIMHAPERLSLVGTVSLVVLQGTITLDGCPGGEDVPPSELATALNGGIVALVAAESGAVDLPQIESETDLSVPYAQGTPFPAPSLSRCVGLALVRYAAAGVPYLHVLTPVEPAVFAQCRVLVKGELELPIWAWLDHRVEDGRIGGLAKDKVPYLQWGVGEGKGATRRRVRRNLMRWGQNHS</sequence>
<feature type="compositionally biased region" description="Low complexity" evidence="1">
    <location>
        <begin position="78"/>
        <end position="102"/>
    </location>
</feature>
<feature type="region of interest" description="Disordered" evidence="1">
    <location>
        <begin position="1"/>
        <end position="146"/>
    </location>
</feature>
<evidence type="ECO:0000313" key="2">
    <source>
        <dbReference type="EMBL" id="KZV97653.1"/>
    </source>
</evidence>
<reference evidence="2 3" key="1">
    <citation type="journal article" date="2016" name="Mol. Biol. Evol.">
        <title>Comparative Genomics of Early-Diverging Mushroom-Forming Fungi Provides Insights into the Origins of Lignocellulose Decay Capabilities.</title>
        <authorList>
            <person name="Nagy L.G."/>
            <person name="Riley R."/>
            <person name="Tritt A."/>
            <person name="Adam C."/>
            <person name="Daum C."/>
            <person name="Floudas D."/>
            <person name="Sun H."/>
            <person name="Yadav J.S."/>
            <person name="Pangilinan J."/>
            <person name="Larsson K.H."/>
            <person name="Matsuura K."/>
            <person name="Barry K."/>
            <person name="Labutti K."/>
            <person name="Kuo R."/>
            <person name="Ohm R.A."/>
            <person name="Bhattacharya S.S."/>
            <person name="Shirouzu T."/>
            <person name="Yoshinaga Y."/>
            <person name="Martin F.M."/>
            <person name="Grigoriev I.V."/>
            <person name="Hibbett D.S."/>
        </authorList>
    </citation>
    <scope>NUCLEOTIDE SEQUENCE [LARGE SCALE GENOMIC DNA]</scope>
    <source>
        <strain evidence="2 3">HHB12029</strain>
    </source>
</reference>
<feature type="compositionally biased region" description="Pro residues" evidence="1">
    <location>
        <begin position="39"/>
        <end position="49"/>
    </location>
</feature>
<dbReference type="STRING" id="1314781.A0A165LBW7"/>
<proteinExistence type="predicted"/>
<evidence type="ECO:0000256" key="1">
    <source>
        <dbReference type="SAM" id="MobiDB-lite"/>
    </source>
</evidence>
<dbReference type="Proteomes" id="UP000077266">
    <property type="component" value="Unassembled WGS sequence"/>
</dbReference>
<feature type="compositionally biased region" description="Basic and acidic residues" evidence="1">
    <location>
        <begin position="55"/>
        <end position="66"/>
    </location>
</feature>
<protein>
    <submittedName>
        <fullName evidence="2">Uncharacterized protein</fullName>
    </submittedName>
</protein>
<organism evidence="2 3">
    <name type="scientific">Exidia glandulosa HHB12029</name>
    <dbReference type="NCBI Taxonomy" id="1314781"/>
    <lineage>
        <taxon>Eukaryota</taxon>
        <taxon>Fungi</taxon>
        <taxon>Dikarya</taxon>
        <taxon>Basidiomycota</taxon>
        <taxon>Agaricomycotina</taxon>
        <taxon>Agaricomycetes</taxon>
        <taxon>Auriculariales</taxon>
        <taxon>Exidiaceae</taxon>
        <taxon>Exidia</taxon>
    </lineage>
</organism>
<dbReference type="AlphaFoldDB" id="A0A165LBW7"/>
<name>A0A165LBW7_EXIGL</name>
<dbReference type="EMBL" id="KV425927">
    <property type="protein sequence ID" value="KZV97653.1"/>
    <property type="molecule type" value="Genomic_DNA"/>
</dbReference>
<evidence type="ECO:0000313" key="3">
    <source>
        <dbReference type="Proteomes" id="UP000077266"/>
    </source>
</evidence>
<gene>
    <name evidence="2" type="ORF">EXIGLDRAFT_746955</name>
</gene>
<feature type="compositionally biased region" description="Low complexity" evidence="1">
    <location>
        <begin position="25"/>
        <end position="38"/>
    </location>
</feature>